<sequence length="124" mass="13917">MSHISKIELEILDLETLIKACSRLGLTFHMGRRTFRYYGGTESCDHAIHVPSASYEIGVLQKEGKYELQWDDWSSGGLAKELGPGAGRLKQAYAIERVRKEAKANGYKITETTKENAIRITLSL</sequence>
<reference evidence="1 2" key="1">
    <citation type="journal article" date="2013" name="Genome Announc.">
        <title>Draft Genome Sequence for Desulfovibrio africanus Strain PCS.</title>
        <authorList>
            <person name="Brown S.D."/>
            <person name="Utturkar S.M."/>
            <person name="Arkin A.P."/>
            <person name="Deutschbauer A.M."/>
            <person name="Elias D.A."/>
            <person name="Hazen T.C."/>
            <person name="Chakraborty R."/>
        </authorList>
    </citation>
    <scope>NUCLEOTIDE SEQUENCE [LARGE SCALE GENOMIC DNA]</scope>
    <source>
        <strain evidence="1 2">PCS</strain>
    </source>
</reference>
<evidence type="ECO:0008006" key="3">
    <source>
        <dbReference type="Google" id="ProtNLM"/>
    </source>
</evidence>
<comment type="caution">
    <text evidence="1">The sequence shown here is derived from an EMBL/GenBank/DDBJ whole genome shotgun (WGS) entry which is preliminary data.</text>
</comment>
<gene>
    <name evidence="1" type="ORF">PCS_01980</name>
</gene>
<dbReference type="InterPro" id="IPR009666">
    <property type="entry name" value="Uncharacterised_Ycf35"/>
</dbReference>
<dbReference type="Pfam" id="PF06868">
    <property type="entry name" value="DUF1257"/>
    <property type="match status" value="1"/>
</dbReference>
<dbReference type="EMBL" id="AOSV01000020">
    <property type="protein sequence ID" value="EMG37144.1"/>
    <property type="molecule type" value="Genomic_DNA"/>
</dbReference>
<evidence type="ECO:0000313" key="1">
    <source>
        <dbReference type="EMBL" id="EMG37144.1"/>
    </source>
</evidence>
<evidence type="ECO:0000313" key="2">
    <source>
        <dbReference type="Proteomes" id="UP000011922"/>
    </source>
</evidence>
<protein>
    <recommendedName>
        <fullName evidence="3">DUF1257 domain-containing protein</fullName>
    </recommendedName>
</protein>
<dbReference type="PATRIC" id="fig|1262666.3.peg.2006"/>
<dbReference type="RefSeq" id="WP_005986683.1">
    <property type="nucleotide sequence ID" value="NZ_AOSV01000020.1"/>
</dbReference>
<dbReference type="OrthoDB" id="5422759at2"/>
<organism evidence="1 2">
    <name type="scientific">Desulfocurvibacter africanus PCS</name>
    <dbReference type="NCBI Taxonomy" id="1262666"/>
    <lineage>
        <taxon>Bacteria</taxon>
        <taxon>Pseudomonadati</taxon>
        <taxon>Thermodesulfobacteriota</taxon>
        <taxon>Desulfovibrionia</taxon>
        <taxon>Desulfovibrionales</taxon>
        <taxon>Desulfovibrionaceae</taxon>
        <taxon>Desulfocurvibacter</taxon>
    </lineage>
</organism>
<dbReference type="Proteomes" id="UP000011922">
    <property type="component" value="Unassembled WGS sequence"/>
</dbReference>
<name>M5PSP9_DESAF</name>
<proteinExistence type="predicted"/>
<accession>M5PSP9</accession>
<dbReference type="AlphaFoldDB" id="M5PSP9"/>